<comment type="caution">
    <text evidence="2">The sequence shown here is derived from an EMBL/GenBank/DDBJ whole genome shotgun (WGS) entry which is preliminary data.</text>
</comment>
<accession>A0A6A4MWM2</accession>
<evidence type="ECO:0000313" key="2">
    <source>
        <dbReference type="EMBL" id="KAE9584445.1"/>
    </source>
</evidence>
<feature type="region of interest" description="Disordered" evidence="1">
    <location>
        <begin position="51"/>
        <end position="71"/>
    </location>
</feature>
<dbReference type="EMBL" id="WOCE01000026">
    <property type="protein sequence ID" value="KAE9584445.1"/>
    <property type="molecule type" value="Genomic_DNA"/>
</dbReference>
<protein>
    <submittedName>
        <fullName evidence="2">Uncharacterized protein</fullName>
    </submittedName>
</protein>
<evidence type="ECO:0000256" key="1">
    <source>
        <dbReference type="SAM" id="MobiDB-lite"/>
    </source>
</evidence>
<proteinExistence type="predicted"/>
<sequence>MNDRSVPKELSITGRCRSNAFWASLSSIMIANRGVVRDCLVCAVRTVRSNRISSPRNTRDSSHLDSPSRLC</sequence>
<reference evidence="3" key="1">
    <citation type="journal article" date="2020" name="Nat. Commun.">
        <title>Genome sequence of the cluster root forming white lupin.</title>
        <authorList>
            <person name="Hufnagel B."/>
            <person name="Marques A."/>
            <person name="Soriano A."/>
            <person name="Marques L."/>
            <person name="Divol F."/>
            <person name="Doumas P."/>
            <person name="Sallet E."/>
            <person name="Mancinotti D."/>
            <person name="Carrere S."/>
            <person name="Marande W."/>
            <person name="Arribat S."/>
            <person name="Keller J."/>
            <person name="Huneau C."/>
            <person name="Blein T."/>
            <person name="Aime D."/>
            <person name="Laguerre M."/>
            <person name="Taylor J."/>
            <person name="Schubert V."/>
            <person name="Nelson M."/>
            <person name="Geu-Flores F."/>
            <person name="Crespi M."/>
            <person name="Gallardo-Guerrero K."/>
            <person name="Delaux P.-M."/>
            <person name="Salse J."/>
            <person name="Berges H."/>
            <person name="Guyot R."/>
            <person name="Gouzy J."/>
            <person name="Peret B."/>
        </authorList>
    </citation>
    <scope>NUCLEOTIDE SEQUENCE [LARGE SCALE GENOMIC DNA]</scope>
    <source>
        <strain evidence="3">cv. Amiga</strain>
    </source>
</reference>
<dbReference type="AlphaFoldDB" id="A0A6A4MWM2"/>
<organism evidence="2 3">
    <name type="scientific">Lupinus albus</name>
    <name type="common">White lupine</name>
    <name type="synonym">Lupinus termis</name>
    <dbReference type="NCBI Taxonomy" id="3870"/>
    <lineage>
        <taxon>Eukaryota</taxon>
        <taxon>Viridiplantae</taxon>
        <taxon>Streptophyta</taxon>
        <taxon>Embryophyta</taxon>
        <taxon>Tracheophyta</taxon>
        <taxon>Spermatophyta</taxon>
        <taxon>Magnoliopsida</taxon>
        <taxon>eudicotyledons</taxon>
        <taxon>Gunneridae</taxon>
        <taxon>Pentapetalae</taxon>
        <taxon>rosids</taxon>
        <taxon>fabids</taxon>
        <taxon>Fabales</taxon>
        <taxon>Fabaceae</taxon>
        <taxon>Papilionoideae</taxon>
        <taxon>50 kb inversion clade</taxon>
        <taxon>genistoids sensu lato</taxon>
        <taxon>core genistoids</taxon>
        <taxon>Genisteae</taxon>
        <taxon>Lupinus</taxon>
    </lineage>
</organism>
<gene>
    <name evidence="2" type="ORF">Lalb_Chr00c01g0403681</name>
</gene>
<keyword evidence="3" id="KW-1185">Reference proteome</keyword>
<evidence type="ECO:0000313" key="3">
    <source>
        <dbReference type="Proteomes" id="UP000447434"/>
    </source>
</evidence>
<dbReference type="Proteomes" id="UP000447434">
    <property type="component" value="Unassembled WGS sequence"/>
</dbReference>
<name>A0A6A4MWM2_LUPAL</name>